<accession>A0ABR4EIQ6</accession>
<evidence type="ECO:0000313" key="3">
    <source>
        <dbReference type="Proteomes" id="UP001600888"/>
    </source>
</evidence>
<sequence length="439" mass="50726">MVDSQLKWGPHIDHIAKKVKTQQYNFWHISRTQTGPKLHQMRQLYMAKVLPIFSYACAAWYLPRDACAKYAMNCAYIKRLEDLHRDFLLDVSGCMRGTIAEVLFKELHIHRLSTFLEKTATVQRARELDTPQHKELCRIRERTRWNNRSSPEDRHPYHQLDTITRKMLDGALSSWRVMDPLDRRKCVKQLANQRAEEASRAAWEDHKLAYITNRPGRIPAAYSDPKGWGKHNLERYANLPRHQSSMLFQCRVEVTAVNATLFRQRAHKNNADRSKDTPCCPCGHPQQTVEHMFSYCPDLEAARAKELVLRVGTKHVDELLANHPAEASAFAVRHFGICKDKAAELFLPQKGGQQEEEEKNNNKKRGGSAKGARRKEQLQQQRRRHEKQGGGGKYEKQGGGGKYEKQGEGGKCKKSKAQTRADKARKMWKIRRRREAVEG</sequence>
<proteinExistence type="predicted"/>
<reference evidence="2 3" key="1">
    <citation type="submission" date="2024-03" db="EMBL/GenBank/DDBJ databases">
        <title>A high-quality draft genome sequence of Diaporthe vaccinii, a causative agent of upright dieback and viscid rot disease in cranberry plants.</title>
        <authorList>
            <person name="Sarrasin M."/>
            <person name="Lang B.F."/>
            <person name="Burger G."/>
        </authorList>
    </citation>
    <scope>NUCLEOTIDE SEQUENCE [LARGE SCALE GENOMIC DNA]</scope>
    <source>
        <strain evidence="2 3">IS7</strain>
    </source>
</reference>
<evidence type="ECO:0008006" key="4">
    <source>
        <dbReference type="Google" id="ProtNLM"/>
    </source>
</evidence>
<feature type="compositionally biased region" description="Gly residues" evidence="1">
    <location>
        <begin position="389"/>
        <end position="401"/>
    </location>
</feature>
<dbReference type="EMBL" id="JBAWTH010000050">
    <property type="protein sequence ID" value="KAL2282337.1"/>
    <property type="molecule type" value="Genomic_DNA"/>
</dbReference>
<keyword evidence="3" id="KW-1185">Reference proteome</keyword>
<comment type="caution">
    <text evidence="2">The sequence shown here is derived from an EMBL/GenBank/DDBJ whole genome shotgun (WGS) entry which is preliminary data.</text>
</comment>
<feature type="region of interest" description="Disordered" evidence="1">
    <location>
        <begin position="348"/>
        <end position="439"/>
    </location>
</feature>
<evidence type="ECO:0000313" key="2">
    <source>
        <dbReference type="EMBL" id="KAL2282337.1"/>
    </source>
</evidence>
<feature type="compositionally biased region" description="Basic residues" evidence="1">
    <location>
        <begin position="426"/>
        <end position="439"/>
    </location>
</feature>
<evidence type="ECO:0000256" key="1">
    <source>
        <dbReference type="SAM" id="MobiDB-lite"/>
    </source>
</evidence>
<organism evidence="2 3">
    <name type="scientific">Diaporthe vaccinii</name>
    <dbReference type="NCBI Taxonomy" id="105482"/>
    <lineage>
        <taxon>Eukaryota</taxon>
        <taxon>Fungi</taxon>
        <taxon>Dikarya</taxon>
        <taxon>Ascomycota</taxon>
        <taxon>Pezizomycotina</taxon>
        <taxon>Sordariomycetes</taxon>
        <taxon>Sordariomycetidae</taxon>
        <taxon>Diaporthales</taxon>
        <taxon>Diaporthaceae</taxon>
        <taxon>Diaporthe</taxon>
        <taxon>Diaporthe eres species complex</taxon>
    </lineage>
</organism>
<feature type="compositionally biased region" description="Basic and acidic residues" evidence="1">
    <location>
        <begin position="402"/>
        <end position="411"/>
    </location>
</feature>
<protein>
    <recommendedName>
        <fullName evidence="4">Reverse transcriptase</fullName>
    </recommendedName>
</protein>
<feature type="compositionally biased region" description="Basic residues" evidence="1">
    <location>
        <begin position="362"/>
        <end position="373"/>
    </location>
</feature>
<name>A0ABR4EIQ6_9PEZI</name>
<gene>
    <name evidence="2" type="ORF">FJTKL_10950</name>
</gene>
<dbReference type="Proteomes" id="UP001600888">
    <property type="component" value="Unassembled WGS sequence"/>
</dbReference>